<protein>
    <submittedName>
        <fullName evidence="1">Uncharacterized protein</fullName>
    </submittedName>
</protein>
<gene>
    <name evidence="1" type="ORF">GGI18_001997</name>
</gene>
<evidence type="ECO:0000313" key="1">
    <source>
        <dbReference type="EMBL" id="KAJ2790117.1"/>
    </source>
</evidence>
<proteinExistence type="predicted"/>
<keyword evidence="2" id="KW-1185">Reference proteome</keyword>
<sequence length="547" mass="61760">MCRFACRQYGLRYAWGLTICGHSVYVCHFGSDKAVSSKPIDVTTPEGRHAFIELLVSWSMCDDSQLGRDPTIKYLPDLDCWQIDCPDDGEDRSAGTELRYYYNTVICHADHLFGRHTRCFLATDIKPTAESPLEPNVVVKDAWAFAERSADEDIRDEVKLLKKIRDVLSTSLSPEDNVIYPEIVMGGRVRFKQGDIDIKDNTDTMYQGVEFAGDDLPRFRVHRRIVLSQIGERLHSVKSVDELVTVLCDVMRCHNAIFEHCQILHRDISDNNVLVVRQGDGIARGLLIDFDYALDMSIEELRTPRPEMTGTLLFMSINNLRNWHVKRTVLDDYESMLCLVCWVATAGIGSLPRRKSKELEKLPIARWRSGTIDAIVDTKSAHFGSLTVFEKVITDHFSGIDPTNNTSGGNSSGDSGAILLTAFAKGLRRLLFSNPSVGPECRGTSYIEMQGAQSIESEAAQDFPPLFDDELQYKPETINPFEKRAEKNNVAVIAKDLHTHINRYWNYAMDRQEKAKQALSDQAASTENQLIVVLMDLYKHIIQVLAS</sequence>
<accession>A0ACC1KI09</accession>
<reference evidence="1" key="1">
    <citation type="submission" date="2022-07" db="EMBL/GenBank/DDBJ databases">
        <title>Phylogenomic reconstructions and comparative analyses of Kickxellomycotina fungi.</title>
        <authorList>
            <person name="Reynolds N.K."/>
            <person name="Stajich J.E."/>
            <person name="Barry K."/>
            <person name="Grigoriev I.V."/>
            <person name="Crous P."/>
            <person name="Smith M.E."/>
        </authorList>
    </citation>
    <scope>NUCLEOTIDE SEQUENCE</scope>
    <source>
        <strain evidence="1">BCRC 34191</strain>
    </source>
</reference>
<dbReference type="Proteomes" id="UP001140066">
    <property type="component" value="Unassembled WGS sequence"/>
</dbReference>
<comment type="caution">
    <text evidence="1">The sequence shown here is derived from an EMBL/GenBank/DDBJ whole genome shotgun (WGS) entry which is preliminary data.</text>
</comment>
<evidence type="ECO:0000313" key="2">
    <source>
        <dbReference type="Proteomes" id="UP001140066"/>
    </source>
</evidence>
<name>A0ACC1KI09_9FUNG</name>
<organism evidence="1 2">
    <name type="scientific">Coemansia linderi</name>
    <dbReference type="NCBI Taxonomy" id="2663919"/>
    <lineage>
        <taxon>Eukaryota</taxon>
        <taxon>Fungi</taxon>
        <taxon>Fungi incertae sedis</taxon>
        <taxon>Zoopagomycota</taxon>
        <taxon>Kickxellomycotina</taxon>
        <taxon>Kickxellomycetes</taxon>
        <taxon>Kickxellales</taxon>
        <taxon>Kickxellaceae</taxon>
        <taxon>Coemansia</taxon>
    </lineage>
</organism>
<dbReference type="EMBL" id="JANBUK010000404">
    <property type="protein sequence ID" value="KAJ2790117.1"/>
    <property type="molecule type" value="Genomic_DNA"/>
</dbReference>